<protein>
    <submittedName>
        <fullName evidence="4">Uncharacterized protein</fullName>
    </submittedName>
</protein>
<dbReference type="PROSITE" id="PS50005">
    <property type="entry name" value="TPR"/>
    <property type="match status" value="1"/>
</dbReference>
<dbReference type="Pfam" id="PF13424">
    <property type="entry name" value="TPR_12"/>
    <property type="match status" value="2"/>
</dbReference>
<dbReference type="Proteomes" id="UP000663870">
    <property type="component" value="Unassembled WGS sequence"/>
</dbReference>
<accession>A0A815H6T6</accession>
<keyword evidence="2 3" id="KW-0802">TPR repeat</keyword>
<proteinExistence type="predicted"/>
<evidence type="ECO:0000256" key="1">
    <source>
        <dbReference type="ARBA" id="ARBA00022737"/>
    </source>
</evidence>
<keyword evidence="1" id="KW-0677">Repeat</keyword>
<keyword evidence="7" id="KW-1185">Reference proteome</keyword>
<dbReference type="PROSITE" id="PS50293">
    <property type="entry name" value="TPR_REGION"/>
    <property type="match status" value="1"/>
</dbReference>
<evidence type="ECO:0000313" key="5">
    <source>
        <dbReference type="EMBL" id="CAF1600315.1"/>
    </source>
</evidence>
<feature type="repeat" description="TPR" evidence="3">
    <location>
        <begin position="91"/>
        <end position="124"/>
    </location>
</feature>
<evidence type="ECO:0000313" key="7">
    <source>
        <dbReference type="Proteomes" id="UP000663870"/>
    </source>
</evidence>
<dbReference type="Proteomes" id="UP000663854">
    <property type="component" value="Unassembled WGS sequence"/>
</dbReference>
<feature type="non-terminal residue" evidence="4">
    <location>
        <position position="142"/>
    </location>
</feature>
<evidence type="ECO:0000313" key="6">
    <source>
        <dbReference type="Proteomes" id="UP000663854"/>
    </source>
</evidence>
<dbReference type="SMART" id="SM00028">
    <property type="entry name" value="TPR"/>
    <property type="match status" value="3"/>
</dbReference>
<comment type="caution">
    <text evidence="4">The sequence shown here is derived from an EMBL/GenBank/DDBJ whole genome shotgun (WGS) entry which is preliminary data.</text>
</comment>
<sequence length="142" mass="16136">MDNNDDVALIYSNLACVYDKQGNHELAETYYNKALERSLAAATPKPEHIAIFLNNLSMLYGKQKRYSEALEMLEKVIHKCEELQDAQSLVSQIYNNIGKFYHALNDDDKAIEYLSKALEIQQNIYPSLHAGFAVTYNNLADA</sequence>
<dbReference type="PANTHER" id="PTHR45641">
    <property type="entry name" value="TETRATRICOPEPTIDE REPEAT PROTEIN (AFU_ORTHOLOGUE AFUA_6G03870)"/>
    <property type="match status" value="1"/>
</dbReference>
<name>A0A815H6T6_9BILA</name>
<dbReference type="PANTHER" id="PTHR45641:SF1">
    <property type="entry name" value="AAA+ ATPASE DOMAIN-CONTAINING PROTEIN"/>
    <property type="match status" value="1"/>
</dbReference>
<organism evidence="4 6">
    <name type="scientific">Rotaria sordida</name>
    <dbReference type="NCBI Taxonomy" id="392033"/>
    <lineage>
        <taxon>Eukaryota</taxon>
        <taxon>Metazoa</taxon>
        <taxon>Spiralia</taxon>
        <taxon>Gnathifera</taxon>
        <taxon>Rotifera</taxon>
        <taxon>Eurotatoria</taxon>
        <taxon>Bdelloidea</taxon>
        <taxon>Philodinida</taxon>
        <taxon>Philodinidae</taxon>
        <taxon>Rotaria</taxon>
    </lineage>
</organism>
<evidence type="ECO:0000256" key="3">
    <source>
        <dbReference type="PROSITE-ProRule" id="PRU00339"/>
    </source>
</evidence>
<evidence type="ECO:0000313" key="4">
    <source>
        <dbReference type="EMBL" id="CAF1348178.1"/>
    </source>
</evidence>
<gene>
    <name evidence="5" type="ORF">JXQ802_LOCUS48231</name>
    <name evidence="4" type="ORF">PYM288_LOCUS32246</name>
</gene>
<dbReference type="InterPro" id="IPR019734">
    <property type="entry name" value="TPR_rpt"/>
</dbReference>
<dbReference type="InterPro" id="IPR011990">
    <property type="entry name" value="TPR-like_helical_dom_sf"/>
</dbReference>
<dbReference type="Gene3D" id="1.25.40.10">
    <property type="entry name" value="Tetratricopeptide repeat domain"/>
    <property type="match status" value="1"/>
</dbReference>
<dbReference type="EMBL" id="CAJNOL010005138">
    <property type="protein sequence ID" value="CAF1600315.1"/>
    <property type="molecule type" value="Genomic_DNA"/>
</dbReference>
<reference evidence="4" key="1">
    <citation type="submission" date="2021-02" db="EMBL/GenBank/DDBJ databases">
        <authorList>
            <person name="Nowell W R."/>
        </authorList>
    </citation>
    <scope>NUCLEOTIDE SEQUENCE</scope>
</reference>
<dbReference type="EMBL" id="CAJNOH010003772">
    <property type="protein sequence ID" value="CAF1348178.1"/>
    <property type="molecule type" value="Genomic_DNA"/>
</dbReference>
<dbReference type="SUPFAM" id="SSF48452">
    <property type="entry name" value="TPR-like"/>
    <property type="match status" value="1"/>
</dbReference>
<dbReference type="AlphaFoldDB" id="A0A815H6T6"/>
<evidence type="ECO:0000256" key="2">
    <source>
        <dbReference type="ARBA" id="ARBA00022803"/>
    </source>
</evidence>